<dbReference type="STRING" id="420662.Mpe_A1451"/>
<sequence>MSASSHTPARPALTRRALLQAGVGGLVLPSAFAAMAQPPAAVPASDRRRILVVLEMSGGNDGLNTVVPYADDTYYRLRPKLGIPAQRLRRIDDHHGFNPGLAGFERLYKDGKLAIVHGCGYDNPNFSHFSSMAYWHTAAPNSGEEYGWVGRLADAMRPDGASNFIVNIDATQSLAVRSRRHVPVVFDDPEKFVREGFFEERGLLDRVEPSEASDSANRRYLRDIARSARDASELVRQAWSKYSTPVDYGVLPVDLPKVASLIAAGLPTQLYYVAYRNNAFDTHVHQADLHQRLLTYVSDGVLAFMRDMERIGRADDVVLMAFSEFGRRVPENTSLGTDHGTAGPMFIVGKPVKGGQYGRPVSLTERTPDDNLRHTTDFRRTYATVMDGWFGRTDTQAVLRGRFESFPLFA</sequence>
<dbReference type="PANTHER" id="PTHR43737">
    <property type="entry name" value="BLL7424 PROTEIN"/>
    <property type="match status" value="1"/>
</dbReference>
<dbReference type="InterPro" id="IPR006311">
    <property type="entry name" value="TAT_signal"/>
</dbReference>
<evidence type="ECO:0000313" key="2">
    <source>
        <dbReference type="EMBL" id="ABM94413.1"/>
    </source>
</evidence>
<dbReference type="PANTHER" id="PTHR43737:SF1">
    <property type="entry name" value="DUF1501 DOMAIN-CONTAINING PROTEIN"/>
    <property type="match status" value="1"/>
</dbReference>
<feature type="chain" id="PRO_5002645774" description="DUF1501 domain-containing protein" evidence="1">
    <location>
        <begin position="37"/>
        <end position="410"/>
    </location>
</feature>
<dbReference type="eggNOG" id="COG4102">
    <property type="taxonomic scope" value="Bacteria"/>
</dbReference>
<dbReference type="Proteomes" id="UP000000366">
    <property type="component" value="Chromosome"/>
</dbReference>
<evidence type="ECO:0008006" key="4">
    <source>
        <dbReference type="Google" id="ProtNLM"/>
    </source>
</evidence>
<dbReference type="AlphaFoldDB" id="A2SFS4"/>
<accession>A2SFS4</accession>
<feature type="signal peptide" evidence="1">
    <location>
        <begin position="1"/>
        <end position="36"/>
    </location>
</feature>
<dbReference type="HOGENOM" id="CLU_032896_2_0_4"/>
<name>A2SFS4_METPP</name>
<dbReference type="EMBL" id="CP000555">
    <property type="protein sequence ID" value="ABM94413.1"/>
    <property type="molecule type" value="Genomic_DNA"/>
</dbReference>
<reference evidence="2 3" key="1">
    <citation type="journal article" date="2007" name="J. Bacteriol.">
        <title>Whole-genome analysis of the methyl tert-butyl ether-degrading beta-proteobacterium Methylibium petroleiphilum PM1.</title>
        <authorList>
            <person name="Kane S.R."/>
            <person name="Chakicherla A.Y."/>
            <person name="Chain P.S.G."/>
            <person name="Schmidt R."/>
            <person name="Shin M.W."/>
            <person name="Legler T.C."/>
            <person name="Scow K.M."/>
            <person name="Larimer F.W."/>
            <person name="Lucas S.M."/>
            <person name="Richardson P.M."/>
            <person name="Hristova K.R."/>
        </authorList>
    </citation>
    <scope>NUCLEOTIDE SEQUENCE [LARGE SCALE GENOMIC DNA]</scope>
    <source>
        <strain evidence="3">ATCC BAA-1232 / LMG 22953 / PM1</strain>
    </source>
</reference>
<keyword evidence="3" id="KW-1185">Reference proteome</keyword>
<dbReference type="PROSITE" id="PS51318">
    <property type="entry name" value="TAT"/>
    <property type="match status" value="1"/>
</dbReference>
<evidence type="ECO:0000313" key="3">
    <source>
        <dbReference type="Proteomes" id="UP000000366"/>
    </source>
</evidence>
<keyword evidence="1" id="KW-0732">Signal</keyword>
<organism evidence="2 3">
    <name type="scientific">Methylibium petroleiphilum (strain ATCC BAA-1232 / LMG 22953 / PM1)</name>
    <dbReference type="NCBI Taxonomy" id="420662"/>
    <lineage>
        <taxon>Bacteria</taxon>
        <taxon>Pseudomonadati</taxon>
        <taxon>Pseudomonadota</taxon>
        <taxon>Betaproteobacteria</taxon>
        <taxon>Burkholderiales</taxon>
        <taxon>Sphaerotilaceae</taxon>
        <taxon>Methylibium</taxon>
    </lineage>
</organism>
<dbReference type="KEGG" id="mpt:Mpe_A1451"/>
<dbReference type="RefSeq" id="WP_011829050.1">
    <property type="nucleotide sequence ID" value="NC_008825.1"/>
</dbReference>
<proteinExistence type="predicted"/>
<protein>
    <recommendedName>
        <fullName evidence="4">DUF1501 domain-containing protein</fullName>
    </recommendedName>
</protein>
<gene>
    <name evidence="2" type="ordered locus">Mpe_A1451</name>
</gene>
<evidence type="ECO:0000256" key="1">
    <source>
        <dbReference type="SAM" id="SignalP"/>
    </source>
</evidence>
<dbReference type="InterPro" id="IPR010869">
    <property type="entry name" value="DUF1501"/>
</dbReference>
<dbReference type="Pfam" id="PF07394">
    <property type="entry name" value="DUF1501"/>
    <property type="match status" value="1"/>
</dbReference>